<evidence type="ECO:0000313" key="4">
    <source>
        <dbReference type="EMBL" id="MDZ8161338.1"/>
    </source>
</evidence>
<keyword evidence="1" id="KW-0521">NADP</keyword>
<name>A0ABU5N5I1_9MICO</name>
<dbReference type="InterPro" id="IPR013154">
    <property type="entry name" value="ADH-like_N"/>
</dbReference>
<accession>A0ABU5N5I1</accession>
<sequence>MKTKKSPTAHAYRYTHDGDAEVLAKHSFPLPPPGPDEVSVEVIAAGINHMEAFLRNGREETWAEDPWPRGSGSDFAGIVIATGAHVSSIRVGADVIGHVRTGAHASHLNVPVTHVVPKPAGVDWETAGGLYLAGATALEVLEDLRIGPDDTVVVTAAAGGVGSIQVQLAARRGARVIGTCGARNFDYLRQIGITPVEYGPGIVERIEKAARGARVTAYIDNFGKDTENVAEALGVPEEKYRSSEDRRDIELALLREDPEAVAHGTERLRQVTQLAGIGGFRLLVSGLYPLEDIIEAYQDLERLHSRGKIVLATHPVTTYRTLRARELHESMP</sequence>
<dbReference type="RefSeq" id="WP_194423964.1">
    <property type="nucleotide sequence ID" value="NZ_BAAAPT010000001.1"/>
</dbReference>
<dbReference type="EC" id="1.-.-.-" evidence="4"/>
<dbReference type="Proteomes" id="UP001291912">
    <property type="component" value="Unassembled WGS sequence"/>
</dbReference>
<dbReference type="SMART" id="SM00829">
    <property type="entry name" value="PKS_ER"/>
    <property type="match status" value="1"/>
</dbReference>
<dbReference type="PANTHER" id="PTHR48106:SF13">
    <property type="entry name" value="QUINONE OXIDOREDUCTASE-RELATED"/>
    <property type="match status" value="1"/>
</dbReference>
<proteinExistence type="predicted"/>
<dbReference type="SUPFAM" id="SSF51735">
    <property type="entry name" value="NAD(P)-binding Rossmann-fold domains"/>
    <property type="match status" value="1"/>
</dbReference>
<dbReference type="Pfam" id="PF08240">
    <property type="entry name" value="ADH_N"/>
    <property type="match status" value="1"/>
</dbReference>
<dbReference type="InterPro" id="IPR036291">
    <property type="entry name" value="NAD(P)-bd_dom_sf"/>
</dbReference>
<dbReference type="InterPro" id="IPR020843">
    <property type="entry name" value="ER"/>
</dbReference>
<dbReference type="Gene3D" id="3.40.50.720">
    <property type="entry name" value="NAD(P)-binding Rossmann-like Domain"/>
    <property type="match status" value="1"/>
</dbReference>
<dbReference type="InterPro" id="IPR011032">
    <property type="entry name" value="GroES-like_sf"/>
</dbReference>
<evidence type="ECO:0000256" key="2">
    <source>
        <dbReference type="ARBA" id="ARBA00023002"/>
    </source>
</evidence>
<keyword evidence="2 4" id="KW-0560">Oxidoreductase</keyword>
<dbReference type="CDD" id="cd05289">
    <property type="entry name" value="MDR_like_2"/>
    <property type="match status" value="1"/>
</dbReference>
<feature type="domain" description="Enoyl reductase (ER)" evidence="3">
    <location>
        <begin position="18"/>
        <end position="311"/>
    </location>
</feature>
<reference evidence="4 5" key="1">
    <citation type="submission" date="2023-10" db="EMBL/GenBank/DDBJ databases">
        <title>Microbacterium xanthum sp. nov., isolated from seaweed.</title>
        <authorList>
            <person name="Lee S.D."/>
        </authorList>
    </citation>
    <scope>NUCLEOTIDE SEQUENCE [LARGE SCALE GENOMIC DNA]</scope>
    <source>
        <strain evidence="4 5">KCTC 19124</strain>
    </source>
</reference>
<evidence type="ECO:0000259" key="3">
    <source>
        <dbReference type="SMART" id="SM00829"/>
    </source>
</evidence>
<protein>
    <submittedName>
        <fullName evidence="4">NADP-dependent oxidoreductase</fullName>
        <ecNumber evidence="4">1.-.-.-</ecNumber>
    </submittedName>
</protein>
<dbReference type="Pfam" id="PF13602">
    <property type="entry name" value="ADH_zinc_N_2"/>
    <property type="match status" value="1"/>
</dbReference>
<dbReference type="SUPFAM" id="SSF50129">
    <property type="entry name" value="GroES-like"/>
    <property type="match status" value="1"/>
</dbReference>
<dbReference type="GO" id="GO:0016491">
    <property type="term" value="F:oxidoreductase activity"/>
    <property type="evidence" value="ECO:0007669"/>
    <property type="project" value="UniProtKB-KW"/>
</dbReference>
<keyword evidence="5" id="KW-1185">Reference proteome</keyword>
<dbReference type="PANTHER" id="PTHR48106">
    <property type="entry name" value="QUINONE OXIDOREDUCTASE PIG3-RELATED"/>
    <property type="match status" value="1"/>
</dbReference>
<evidence type="ECO:0000256" key="1">
    <source>
        <dbReference type="ARBA" id="ARBA00022857"/>
    </source>
</evidence>
<organism evidence="4 5">
    <name type="scientific">Microbacterium aquimaris</name>
    <dbReference type="NCBI Taxonomy" id="459816"/>
    <lineage>
        <taxon>Bacteria</taxon>
        <taxon>Bacillati</taxon>
        <taxon>Actinomycetota</taxon>
        <taxon>Actinomycetes</taxon>
        <taxon>Micrococcales</taxon>
        <taxon>Microbacteriaceae</taxon>
        <taxon>Microbacterium</taxon>
    </lineage>
</organism>
<dbReference type="EMBL" id="JAWJYN010000001">
    <property type="protein sequence ID" value="MDZ8161338.1"/>
    <property type="molecule type" value="Genomic_DNA"/>
</dbReference>
<evidence type="ECO:0000313" key="5">
    <source>
        <dbReference type="Proteomes" id="UP001291912"/>
    </source>
</evidence>
<dbReference type="Gene3D" id="3.90.180.10">
    <property type="entry name" value="Medium-chain alcohol dehydrogenases, catalytic domain"/>
    <property type="match status" value="1"/>
</dbReference>
<gene>
    <name evidence="4" type="ORF">R2Q92_05765</name>
</gene>
<comment type="caution">
    <text evidence="4">The sequence shown here is derived from an EMBL/GenBank/DDBJ whole genome shotgun (WGS) entry which is preliminary data.</text>
</comment>